<dbReference type="RefSeq" id="XP_030837359.1">
    <property type="nucleotide sequence ID" value="XM_030981499.1"/>
</dbReference>
<dbReference type="PANTHER" id="PTHR47027">
    <property type="entry name" value="REVERSE TRANSCRIPTASE DOMAIN-CONTAINING PROTEIN"/>
    <property type="match status" value="1"/>
</dbReference>
<dbReference type="Proteomes" id="UP000007110">
    <property type="component" value="Unassembled WGS sequence"/>
</dbReference>
<name>A0A7M7SWY0_STRPU</name>
<protein>
    <submittedName>
        <fullName evidence="1">Uncharacterized protein</fullName>
    </submittedName>
</protein>
<keyword evidence="2" id="KW-1185">Reference proteome</keyword>
<reference evidence="1" key="2">
    <citation type="submission" date="2021-01" db="UniProtKB">
        <authorList>
            <consortium name="EnsemblMetazoa"/>
        </authorList>
    </citation>
    <scope>IDENTIFICATION</scope>
</reference>
<evidence type="ECO:0000313" key="2">
    <source>
        <dbReference type="Proteomes" id="UP000007110"/>
    </source>
</evidence>
<dbReference type="PANTHER" id="PTHR47027:SF20">
    <property type="entry name" value="REVERSE TRANSCRIPTASE-LIKE PROTEIN WITH RNA-DIRECTED DNA POLYMERASE DOMAIN"/>
    <property type="match status" value="1"/>
</dbReference>
<dbReference type="AlphaFoldDB" id="A0A7M7SWY0"/>
<dbReference type="OrthoDB" id="410381at2759"/>
<dbReference type="GeneID" id="115922524"/>
<dbReference type="KEGG" id="spu:115922524"/>
<accession>A0A7M7SWY0</accession>
<organism evidence="1 2">
    <name type="scientific">Strongylocentrotus purpuratus</name>
    <name type="common">Purple sea urchin</name>
    <dbReference type="NCBI Taxonomy" id="7668"/>
    <lineage>
        <taxon>Eukaryota</taxon>
        <taxon>Metazoa</taxon>
        <taxon>Echinodermata</taxon>
        <taxon>Eleutherozoa</taxon>
        <taxon>Echinozoa</taxon>
        <taxon>Echinoidea</taxon>
        <taxon>Euechinoidea</taxon>
        <taxon>Echinacea</taxon>
        <taxon>Camarodonta</taxon>
        <taxon>Echinidea</taxon>
        <taxon>Strongylocentrotidae</taxon>
        <taxon>Strongylocentrotus</taxon>
    </lineage>
</organism>
<reference evidence="2" key="1">
    <citation type="submission" date="2015-02" db="EMBL/GenBank/DDBJ databases">
        <title>Genome sequencing for Strongylocentrotus purpuratus.</title>
        <authorList>
            <person name="Murali S."/>
            <person name="Liu Y."/>
            <person name="Vee V."/>
            <person name="English A."/>
            <person name="Wang M."/>
            <person name="Skinner E."/>
            <person name="Han Y."/>
            <person name="Muzny D.M."/>
            <person name="Worley K.C."/>
            <person name="Gibbs R.A."/>
        </authorList>
    </citation>
    <scope>NUCLEOTIDE SEQUENCE</scope>
</reference>
<dbReference type="EnsemblMetazoa" id="XM_030981499">
    <property type="protein sequence ID" value="XP_030837359"/>
    <property type="gene ID" value="LOC115922524"/>
</dbReference>
<dbReference type="InParanoid" id="A0A7M7SWY0"/>
<proteinExistence type="predicted"/>
<sequence length="159" mass="18447">MTNDDEETSIDGNPIEKVEDFVFVGSVVPSVTKYVKRRTNVGSWAFCRLRNNIWTNQDNSRALKVRVYNALIRPIATYGSETWMLRKTDRDKLETFEIRCLRTIAGVHLLDEIRSVDIRKSLKISKTINEEISNRRLKLFGHVVRMPQELTPTNTSPHQ</sequence>
<evidence type="ECO:0000313" key="1">
    <source>
        <dbReference type="EnsemblMetazoa" id="XP_030837359"/>
    </source>
</evidence>